<name>A0A6C0FVY1_9BACL</name>
<evidence type="ECO:0000313" key="3">
    <source>
        <dbReference type="Proteomes" id="UP000476064"/>
    </source>
</evidence>
<evidence type="ECO:0000313" key="2">
    <source>
        <dbReference type="EMBL" id="QHT60202.1"/>
    </source>
</evidence>
<dbReference type="InterPro" id="IPR013022">
    <property type="entry name" value="Xyl_isomerase-like_TIM-brl"/>
</dbReference>
<dbReference type="Proteomes" id="UP000476064">
    <property type="component" value="Chromosome"/>
</dbReference>
<keyword evidence="3" id="KW-1185">Reference proteome</keyword>
<proteinExistence type="predicted"/>
<dbReference type="Pfam" id="PF01261">
    <property type="entry name" value="AP_endonuc_2"/>
    <property type="match status" value="1"/>
</dbReference>
<evidence type="ECO:0000259" key="1">
    <source>
        <dbReference type="Pfam" id="PF01261"/>
    </source>
</evidence>
<dbReference type="InterPro" id="IPR036237">
    <property type="entry name" value="Xyl_isomerase-like_sf"/>
</dbReference>
<keyword evidence="2" id="KW-0413">Isomerase</keyword>
<dbReference type="SUPFAM" id="SSF51658">
    <property type="entry name" value="Xylose isomerase-like"/>
    <property type="match status" value="1"/>
</dbReference>
<dbReference type="AlphaFoldDB" id="A0A6C0FVY1"/>
<feature type="domain" description="Xylose isomerase-like TIM barrel" evidence="1">
    <location>
        <begin position="22"/>
        <end position="265"/>
    </location>
</feature>
<gene>
    <name evidence="2" type="ORF">GXP70_09785</name>
</gene>
<protein>
    <submittedName>
        <fullName evidence="2">Sugar phosphate isomerase/epimerase</fullName>
    </submittedName>
</protein>
<accession>A0A6C0FVY1</accession>
<dbReference type="PANTHER" id="PTHR12110">
    <property type="entry name" value="HYDROXYPYRUVATE ISOMERASE"/>
    <property type="match status" value="1"/>
</dbReference>
<dbReference type="RefSeq" id="WP_162356264.1">
    <property type="nucleotide sequence ID" value="NZ_CP048209.1"/>
</dbReference>
<organism evidence="2 3">
    <name type="scientific">Paenibacillus lycopersici</name>
    <dbReference type="NCBI Taxonomy" id="2704462"/>
    <lineage>
        <taxon>Bacteria</taxon>
        <taxon>Bacillati</taxon>
        <taxon>Bacillota</taxon>
        <taxon>Bacilli</taxon>
        <taxon>Bacillales</taxon>
        <taxon>Paenibacillaceae</taxon>
        <taxon>Paenibacillus</taxon>
    </lineage>
</organism>
<dbReference type="PANTHER" id="PTHR12110:SF53">
    <property type="entry name" value="BLR5974 PROTEIN"/>
    <property type="match status" value="1"/>
</dbReference>
<dbReference type="InterPro" id="IPR050312">
    <property type="entry name" value="IolE/XylAMocC-like"/>
</dbReference>
<reference evidence="2 3" key="1">
    <citation type="submission" date="2020-01" db="EMBL/GenBank/DDBJ databases">
        <title>Paenibacillus sp. nov., isolated from tomato rhizosphere.</title>
        <authorList>
            <person name="Weon H.-Y."/>
            <person name="Lee S.A."/>
        </authorList>
    </citation>
    <scope>NUCLEOTIDE SEQUENCE [LARGE SCALE GENOMIC DNA]</scope>
    <source>
        <strain evidence="2 3">12200R-189</strain>
    </source>
</reference>
<sequence>MTNVKLTCFADEISHDLEEQLDVLQQEGLSYMELRGVWGKNVLDLTEEELGRIREMTRARGFGISSIASPIGKYPLQDDFAPQLESLRKAIAAAHALGTPYIRVFSYYLPENASLDECRDEVLRRMKQLADMAEQNGVILILENDDHLYGAKDDRCLDILQHCGSDALRLALDPGNFVINGVKPMAEAYPKLQAYTSYIHVKDATFQPRRFMPAGEGDGQIDLLLPALKERGYDGFLSVEPHLGDYMPHASNPKRVVTAIRALKRLLDRSGMTWEQRA</sequence>
<dbReference type="GO" id="GO:0016853">
    <property type="term" value="F:isomerase activity"/>
    <property type="evidence" value="ECO:0007669"/>
    <property type="project" value="UniProtKB-KW"/>
</dbReference>
<dbReference type="Gene3D" id="3.20.20.150">
    <property type="entry name" value="Divalent-metal-dependent TIM barrel enzymes"/>
    <property type="match status" value="1"/>
</dbReference>
<dbReference type="KEGG" id="plyc:GXP70_09785"/>
<dbReference type="EMBL" id="CP048209">
    <property type="protein sequence ID" value="QHT60202.1"/>
    <property type="molecule type" value="Genomic_DNA"/>
</dbReference>